<organism evidence="8 9">
    <name type="scientific">Filobasidium floriforme</name>
    <dbReference type="NCBI Taxonomy" id="5210"/>
    <lineage>
        <taxon>Eukaryota</taxon>
        <taxon>Fungi</taxon>
        <taxon>Dikarya</taxon>
        <taxon>Basidiomycota</taxon>
        <taxon>Agaricomycotina</taxon>
        <taxon>Tremellomycetes</taxon>
        <taxon>Filobasidiales</taxon>
        <taxon>Filobasidiaceae</taxon>
        <taxon>Filobasidium</taxon>
    </lineage>
</organism>
<dbReference type="AlphaFoldDB" id="A0A8K0JG28"/>
<dbReference type="Pfam" id="PF00293">
    <property type="entry name" value="NUDIX"/>
    <property type="match status" value="1"/>
</dbReference>
<dbReference type="GO" id="GO:0015938">
    <property type="term" value="P:coenzyme A catabolic process"/>
    <property type="evidence" value="ECO:0007669"/>
    <property type="project" value="TreeGrafter"/>
</dbReference>
<dbReference type="SUPFAM" id="SSF55811">
    <property type="entry name" value="Nudix"/>
    <property type="match status" value="1"/>
</dbReference>
<dbReference type="InterPro" id="IPR045121">
    <property type="entry name" value="CoAse"/>
</dbReference>
<dbReference type="GO" id="GO:0046872">
    <property type="term" value="F:metal ion binding"/>
    <property type="evidence" value="ECO:0007669"/>
    <property type="project" value="UniProtKB-KW"/>
</dbReference>
<dbReference type="InterPro" id="IPR015797">
    <property type="entry name" value="NUDIX_hydrolase-like_dom_sf"/>
</dbReference>
<comment type="caution">
    <text evidence="8">The sequence shown here is derived from an EMBL/GenBank/DDBJ whole genome shotgun (WGS) entry which is preliminary data.</text>
</comment>
<dbReference type="PANTHER" id="PTHR12992">
    <property type="entry name" value="NUDIX HYDROLASE"/>
    <property type="match status" value="1"/>
</dbReference>
<evidence type="ECO:0000256" key="4">
    <source>
        <dbReference type="ARBA" id="ARBA00022801"/>
    </source>
</evidence>
<dbReference type="PANTHER" id="PTHR12992:SF24">
    <property type="entry name" value="PEROXISOMAL COENZYME A DIPHOSPHATASE NUDT7"/>
    <property type="match status" value="1"/>
</dbReference>
<accession>A0A8K0JG28</accession>
<dbReference type="Gene3D" id="3.90.79.10">
    <property type="entry name" value="Nucleoside Triphosphate Pyrophosphohydrolase"/>
    <property type="match status" value="1"/>
</dbReference>
<keyword evidence="4" id="KW-0378">Hydrolase</keyword>
<comment type="cofactor">
    <cofactor evidence="2">
        <name>Mg(2+)</name>
        <dbReference type="ChEBI" id="CHEBI:18420"/>
    </cofactor>
</comment>
<proteinExistence type="predicted"/>
<keyword evidence="3" id="KW-0479">Metal-binding</keyword>
<evidence type="ECO:0000313" key="8">
    <source>
        <dbReference type="EMBL" id="KAG7527280.1"/>
    </source>
</evidence>
<evidence type="ECO:0000256" key="5">
    <source>
        <dbReference type="ARBA" id="ARBA00022842"/>
    </source>
</evidence>
<evidence type="ECO:0000256" key="6">
    <source>
        <dbReference type="ARBA" id="ARBA00023211"/>
    </source>
</evidence>
<keyword evidence="5" id="KW-0460">Magnesium</keyword>
<name>A0A8K0JG28_9TREE</name>
<comment type="cofactor">
    <cofactor evidence="1">
        <name>Mn(2+)</name>
        <dbReference type="ChEBI" id="CHEBI:29035"/>
    </cofactor>
</comment>
<evidence type="ECO:0000256" key="1">
    <source>
        <dbReference type="ARBA" id="ARBA00001936"/>
    </source>
</evidence>
<dbReference type="CDD" id="cd03426">
    <property type="entry name" value="NUDIX_CoAse_Nudt7"/>
    <property type="match status" value="1"/>
</dbReference>
<sequence>MRHADLRRPFTRTSVQRIRDILSTTRAPDSVSWDPRTQEYLYKGDGDRVAQVNAKKGIKSGRGDKPREAAVLLPLVNLRRADLPAFSGKGKQRAMEDDVIPGILLQVRAGHMRMHAGEVSFPGGKRDPEDSSLYHTALRETSEELGISPDQVEYVGQLGPGELSLGGMLVHVFIGYVHAARADRTISGESDTTTIEPLSLTSLRVSKEEVLSVLPLPFKCMLDADFQPENAYDRLSWQLFRGDWAYRTVAVGDLPVACHNPAYVDGPHEGLEGLGHEKSLVSRTAFDDYHQPDRAVLPNRTVGEELEIQSSRRQSLDVWGLTGWFLNVFMWRMGYWRDVDDAGGKTLEVEQPCHASRL</sequence>
<dbReference type="GO" id="GO:0010945">
    <property type="term" value="F:coenzyme A diphosphatase activity"/>
    <property type="evidence" value="ECO:0007669"/>
    <property type="project" value="InterPro"/>
</dbReference>
<dbReference type="EMBL" id="JABELV010000351">
    <property type="protein sequence ID" value="KAG7527280.1"/>
    <property type="molecule type" value="Genomic_DNA"/>
</dbReference>
<feature type="domain" description="Nudix hydrolase" evidence="7">
    <location>
        <begin position="66"/>
        <end position="240"/>
    </location>
</feature>
<keyword evidence="9" id="KW-1185">Reference proteome</keyword>
<evidence type="ECO:0000256" key="2">
    <source>
        <dbReference type="ARBA" id="ARBA00001946"/>
    </source>
</evidence>
<dbReference type="OrthoDB" id="206213at2759"/>
<reference evidence="8" key="1">
    <citation type="submission" date="2020-04" db="EMBL/GenBank/DDBJ databases">
        <title>Analysis of mating type loci in Filobasidium floriforme.</title>
        <authorList>
            <person name="Nowrousian M."/>
        </authorList>
    </citation>
    <scope>NUCLEOTIDE SEQUENCE</scope>
    <source>
        <strain evidence="8">CBS 6242</strain>
    </source>
</reference>
<protein>
    <recommendedName>
        <fullName evidence="7">Nudix hydrolase domain-containing protein</fullName>
    </recommendedName>
</protein>
<dbReference type="PROSITE" id="PS51462">
    <property type="entry name" value="NUDIX"/>
    <property type="match status" value="1"/>
</dbReference>
<evidence type="ECO:0000313" key="9">
    <source>
        <dbReference type="Proteomes" id="UP000812966"/>
    </source>
</evidence>
<evidence type="ECO:0000256" key="3">
    <source>
        <dbReference type="ARBA" id="ARBA00022723"/>
    </source>
</evidence>
<gene>
    <name evidence="8" type="ORF">FFLO_07092</name>
</gene>
<dbReference type="InterPro" id="IPR000086">
    <property type="entry name" value="NUDIX_hydrolase_dom"/>
</dbReference>
<keyword evidence="6" id="KW-0464">Manganese</keyword>
<dbReference type="Proteomes" id="UP000812966">
    <property type="component" value="Unassembled WGS sequence"/>
</dbReference>
<evidence type="ECO:0000259" key="7">
    <source>
        <dbReference type="PROSITE" id="PS51462"/>
    </source>
</evidence>